<dbReference type="GO" id="GO:0005576">
    <property type="term" value="C:extracellular region"/>
    <property type="evidence" value="ECO:0007669"/>
    <property type="project" value="TreeGrafter"/>
</dbReference>
<dbReference type="AlphaFoldDB" id="A0A4Q9V2A0"/>
<keyword evidence="7" id="KW-0812">Transmembrane</keyword>
<dbReference type="GO" id="GO:0071972">
    <property type="term" value="F:peptidoglycan L,D-transpeptidase activity"/>
    <property type="evidence" value="ECO:0007669"/>
    <property type="project" value="TreeGrafter"/>
</dbReference>
<dbReference type="EMBL" id="SJDT01000001">
    <property type="protein sequence ID" value="TBW23746.1"/>
    <property type="molecule type" value="Genomic_DNA"/>
</dbReference>
<dbReference type="InterPro" id="IPR038054">
    <property type="entry name" value="LD_TPept-like_central_sf"/>
</dbReference>
<dbReference type="InterPro" id="IPR022029">
    <property type="entry name" value="YoaR-like_PG-bd"/>
</dbReference>
<dbReference type="InterPro" id="IPR050979">
    <property type="entry name" value="LD-transpeptidase"/>
</dbReference>
<keyword evidence="10" id="KW-1185">Reference proteome</keyword>
<evidence type="ECO:0000256" key="1">
    <source>
        <dbReference type="ARBA" id="ARBA00004752"/>
    </source>
</evidence>
<dbReference type="InterPro" id="IPR038063">
    <property type="entry name" value="Transpep_catalytic_dom"/>
</dbReference>
<dbReference type="GO" id="GO:0018104">
    <property type="term" value="P:peptidoglycan-protein cross-linking"/>
    <property type="evidence" value="ECO:0007669"/>
    <property type="project" value="TreeGrafter"/>
</dbReference>
<evidence type="ECO:0000256" key="4">
    <source>
        <dbReference type="ARBA" id="ARBA00022984"/>
    </source>
</evidence>
<reference evidence="9 10" key="1">
    <citation type="submission" date="2019-02" db="EMBL/GenBank/DDBJ databases">
        <title>Arcanobacterium bovis sp. nov., isolated from the milk of a cow with mastitis.</title>
        <authorList>
            <person name="Sammra O."/>
            <person name="Foster G."/>
            <person name="Hassan A."/>
            <person name="Alssahen M."/>
            <person name="Laemmler C."/>
            <person name="Borowiak M."/>
            <person name="Malorny B."/>
            <person name="Abdulmawjood A."/>
        </authorList>
    </citation>
    <scope>NUCLEOTIDE SEQUENCE [LARGE SCALE GENOMIC DNA]</scope>
    <source>
        <strain evidence="9 10">C605018/01/1</strain>
    </source>
</reference>
<comment type="pathway">
    <text evidence="1 6">Cell wall biogenesis; peptidoglycan biosynthesis.</text>
</comment>
<feature type="active site" description="Proton donor/acceptor" evidence="6">
    <location>
        <position position="428"/>
    </location>
</feature>
<dbReference type="PANTHER" id="PTHR30582:SF2">
    <property type="entry name" value="L,D-TRANSPEPTIDASE YCIB-RELATED"/>
    <property type="match status" value="1"/>
</dbReference>
<dbReference type="GO" id="GO:0008360">
    <property type="term" value="P:regulation of cell shape"/>
    <property type="evidence" value="ECO:0007669"/>
    <property type="project" value="UniProtKB-UniRule"/>
</dbReference>
<keyword evidence="7" id="KW-0472">Membrane</keyword>
<evidence type="ECO:0000313" key="9">
    <source>
        <dbReference type="EMBL" id="TBW23746.1"/>
    </source>
</evidence>
<evidence type="ECO:0000256" key="3">
    <source>
        <dbReference type="ARBA" id="ARBA00022960"/>
    </source>
</evidence>
<feature type="domain" description="L,D-TPase catalytic" evidence="8">
    <location>
        <begin position="349"/>
        <end position="468"/>
    </location>
</feature>
<keyword evidence="3 6" id="KW-0133">Cell shape</keyword>
<dbReference type="OrthoDB" id="3176960at2"/>
<dbReference type="Gene3D" id="2.40.440.10">
    <property type="entry name" value="L,D-transpeptidase catalytic domain-like"/>
    <property type="match status" value="1"/>
</dbReference>
<dbReference type="PANTHER" id="PTHR30582">
    <property type="entry name" value="L,D-TRANSPEPTIDASE"/>
    <property type="match status" value="1"/>
</dbReference>
<comment type="caution">
    <text evidence="9">The sequence shown here is derived from an EMBL/GenBank/DDBJ whole genome shotgun (WGS) entry which is preliminary data.</text>
</comment>
<dbReference type="Proteomes" id="UP000293036">
    <property type="component" value="Unassembled WGS sequence"/>
</dbReference>
<sequence length="469" mass="49664">MSKKRLITWSVVGVFAAIALAIGIYIAYFAAGHKALPGTKVGDVSVTGMTAEQIASQLNTVAKEESLSLMGSDINPRKANLHDLGITIDAQGTADAALAANSSWKSYFTAPFSTTTIEPKVSTNESTLATFAHSLTEGKTTAKAPVEPSVVASGDHFEVKPGVKGTGVNPADLKKGALDMIRAQKGMQLSLKLADVAPAVSDESLKPLADAAQTLAKTDVTVNTGKETIAVPMETKVTWVDVTSGQAKINPDAVKAWVTQAAAPLAKDGVKGLRYLNTRGEVTIVRRQAVAATTVGNIDAIANAITANMSKNAPTNETFQVATAELKWEDKIVDAAGNPLAYTPTGNEKWIDVNLSTHTMTAYEGTVAVRGPIPIVNGASATPTVVGTFAIDRKYPSKTMRGENVDGTKYETPDVEWVMFFKGPYAIHAAYWRSRFGYADSHGCVNTPTSHAKWLYDWAPLGTVVVTHG</sequence>
<proteinExistence type="predicted"/>
<keyword evidence="7" id="KW-1133">Transmembrane helix</keyword>
<accession>A0A4Q9V2A0</accession>
<organism evidence="9 10">
    <name type="scientific">Arcanobacterium bovis</name>
    <dbReference type="NCBI Taxonomy" id="2529275"/>
    <lineage>
        <taxon>Bacteria</taxon>
        <taxon>Bacillati</taxon>
        <taxon>Actinomycetota</taxon>
        <taxon>Actinomycetes</taxon>
        <taxon>Actinomycetales</taxon>
        <taxon>Actinomycetaceae</taxon>
        <taxon>Arcanobacterium</taxon>
    </lineage>
</organism>
<name>A0A4Q9V2A0_9ACTO</name>
<keyword evidence="2" id="KW-0808">Transferase</keyword>
<dbReference type="Gene3D" id="3.10.20.800">
    <property type="match status" value="1"/>
</dbReference>
<keyword evidence="5 6" id="KW-0961">Cell wall biogenesis/degradation</keyword>
<protein>
    <recommendedName>
        <fullName evidence="8">L,D-TPase catalytic domain-containing protein</fullName>
    </recommendedName>
</protein>
<dbReference type="SUPFAM" id="SSF141523">
    <property type="entry name" value="L,D-transpeptidase catalytic domain-like"/>
    <property type="match status" value="1"/>
</dbReference>
<dbReference type="GO" id="GO:0016740">
    <property type="term" value="F:transferase activity"/>
    <property type="evidence" value="ECO:0007669"/>
    <property type="project" value="UniProtKB-KW"/>
</dbReference>
<dbReference type="PROSITE" id="PS52029">
    <property type="entry name" value="LD_TPASE"/>
    <property type="match status" value="1"/>
</dbReference>
<evidence type="ECO:0000259" key="8">
    <source>
        <dbReference type="PROSITE" id="PS52029"/>
    </source>
</evidence>
<evidence type="ECO:0000256" key="2">
    <source>
        <dbReference type="ARBA" id="ARBA00022679"/>
    </source>
</evidence>
<feature type="active site" description="Nucleophile" evidence="6">
    <location>
        <position position="444"/>
    </location>
</feature>
<dbReference type="Pfam" id="PF03734">
    <property type="entry name" value="YkuD"/>
    <property type="match status" value="1"/>
</dbReference>
<evidence type="ECO:0000256" key="7">
    <source>
        <dbReference type="SAM" id="Phobius"/>
    </source>
</evidence>
<dbReference type="InterPro" id="IPR005490">
    <property type="entry name" value="LD_TPept_cat_dom"/>
</dbReference>
<dbReference type="Pfam" id="PF12229">
    <property type="entry name" value="PG_binding_4"/>
    <property type="match status" value="1"/>
</dbReference>
<keyword evidence="4 6" id="KW-0573">Peptidoglycan synthesis</keyword>
<dbReference type="CDD" id="cd16913">
    <property type="entry name" value="YkuD_like"/>
    <property type="match status" value="1"/>
</dbReference>
<evidence type="ECO:0000256" key="6">
    <source>
        <dbReference type="PROSITE-ProRule" id="PRU01373"/>
    </source>
</evidence>
<dbReference type="RefSeq" id="WP_131279233.1">
    <property type="nucleotide sequence ID" value="NZ_JBHSLR010000009.1"/>
</dbReference>
<feature type="transmembrane region" description="Helical" evidence="7">
    <location>
        <begin position="7"/>
        <end position="31"/>
    </location>
</feature>
<dbReference type="GO" id="GO:0071555">
    <property type="term" value="P:cell wall organization"/>
    <property type="evidence" value="ECO:0007669"/>
    <property type="project" value="UniProtKB-UniRule"/>
</dbReference>
<evidence type="ECO:0000313" key="10">
    <source>
        <dbReference type="Proteomes" id="UP000293036"/>
    </source>
</evidence>
<evidence type="ECO:0000256" key="5">
    <source>
        <dbReference type="ARBA" id="ARBA00023316"/>
    </source>
</evidence>
<dbReference type="UniPathway" id="UPA00219"/>
<gene>
    <name evidence="9" type="ORF">EZJ44_01000</name>
</gene>